<dbReference type="EMBL" id="KK852980">
    <property type="protein sequence ID" value="KDR12981.1"/>
    <property type="molecule type" value="Genomic_DNA"/>
</dbReference>
<sequence>MWGAGKKDSDWNGGGGGGGSNWGDPRNDPRGMDPRDPRDPRNVGTIDPRDMRGDPRDTRSGMMDPRDHMRGVLDPMRSDVGMRDPRDIRGMGDMRAGDPMLRGDPRGISGRLNGGSDAGMWGQPPQPPHHHGPHHQQSQPPGKMVGPGGVSGSGVNQWVGPPPKDMNISSSVSSKTGWEEPSPPAQRRNLPNYDDGTSLWGNPAQQQNRMGGKVSHWKEMPTPNMGRGGMPCPPGMPQNRMPSNGSGNMKPDGGPLWGHAPRNGSWGDGPHDTVNSGWGDESKSGVGAVNSWNEPPLTPTSWGGSKPKNSLNPGWVDGDLDASSWGHAPKQGPKPLTKEFVWGSKQFRILAEMGYKKEDVESALRTSNMNLEDAIELLNQGRLNVEAWRRHEDHSPFDLPSSHPGAGFPGQRFNPVPQQMSFAPPGPGVSAAPSLLNNQSASLASINNISPAIVQKIIAQQPPPQQPPTQQQSAFNQTPRPPQNQPSTAQLRMLVQQIQMAVQAGYLNHQILNQPLAPQTLILLNQLLQQIKVLQQLMQQQAVVQVQPLKGGSSAVLHISVQITKTKQQISNLQNQIASQQAIYVKQQQQHHMTPQGPQPDFFKPNVHDPLTQIQANFGELNMKEPPQPTFQGQQSRLTQWKLPLIGDKEGESGANEFSRAPGTTTKQSMPQSHSSPNINPLGLGQTDATWSTVSRPNSDGWPESSSEGGGQPESKDSWPVTTQSGSAAFTDLVPEFEPGKPWKGTQIKSVEDDPSITPGSVVRSPLSLVTLKDTEIFNACGSKTSPTVSSAVDTIPPLSLPTLSSSTWTFNPPVTTPSFTSPLGKLGSTKGTWGEAPPPTVVTSELWGAPMGKSRGPPPGLSNKNAPGNSGTSGGNGGSSSNGWGSLGGGGGGGGTSATTTSGGGRSASWGIQGSAAATWGSTWLLLKNLTPQIDGSTLKTLCMQHGPLQSFHLYLNHSIALAKYSTREEANKAQGALNNCVLGNTTIFAESPGDSDVHLILQHLGHGAQQQPPSGSTGGWMRGGSNPSVAPTGASKGAPPSDTWAPGGSQLWNPNPSASSLWGAAPLDTTGDQHRATPSSLNSFLPGDLLGGESM</sequence>
<evidence type="ECO:0000256" key="2">
    <source>
        <dbReference type="SAM" id="Coils"/>
    </source>
</evidence>
<dbReference type="eggNOG" id="ENOG502QWFQ">
    <property type="taxonomic scope" value="Eukaryota"/>
</dbReference>
<evidence type="ECO:0000313" key="6">
    <source>
        <dbReference type="Proteomes" id="UP000027135"/>
    </source>
</evidence>
<dbReference type="InterPro" id="IPR033503">
    <property type="entry name" value="GW182_RRM"/>
</dbReference>
<dbReference type="SUPFAM" id="SSF54928">
    <property type="entry name" value="RNA-binding domain, RBD"/>
    <property type="match status" value="1"/>
</dbReference>
<feature type="compositionally biased region" description="Polar residues" evidence="3">
    <location>
        <begin position="662"/>
        <end position="679"/>
    </location>
</feature>
<feature type="region of interest" description="Disordered" evidence="3">
    <location>
        <begin position="286"/>
        <end position="316"/>
    </location>
</feature>
<dbReference type="SUPFAM" id="SSF46934">
    <property type="entry name" value="UBA-like"/>
    <property type="match status" value="1"/>
</dbReference>
<feature type="region of interest" description="Disordered" evidence="3">
    <location>
        <begin position="460"/>
        <end position="487"/>
    </location>
</feature>
<dbReference type="InterPro" id="IPR012677">
    <property type="entry name" value="Nucleotide-bd_a/b_plait_sf"/>
</dbReference>
<dbReference type="InterPro" id="IPR009060">
    <property type="entry name" value="UBA-like_sf"/>
</dbReference>
<dbReference type="PANTHER" id="PTHR13020">
    <property type="entry name" value="TRINUCLEOTIDE REPEAT-CONTAINING GENE 6"/>
    <property type="match status" value="1"/>
</dbReference>
<dbReference type="AlphaFoldDB" id="A0A067R4R4"/>
<dbReference type="InterPro" id="IPR052068">
    <property type="entry name" value="GW182_domain"/>
</dbReference>
<feature type="domain" description="UBA" evidence="4">
    <location>
        <begin position="335"/>
        <end position="381"/>
    </location>
</feature>
<feature type="region of interest" description="Disordered" evidence="3">
    <location>
        <begin position="1"/>
        <end position="214"/>
    </location>
</feature>
<keyword evidence="1" id="KW-0694">RNA-binding</keyword>
<dbReference type="GO" id="GO:0003723">
    <property type="term" value="F:RNA binding"/>
    <property type="evidence" value="ECO:0007669"/>
    <property type="project" value="UniProtKB-KW"/>
</dbReference>
<feature type="compositionally biased region" description="Gly residues" evidence="3">
    <location>
        <begin position="12"/>
        <end position="21"/>
    </location>
</feature>
<dbReference type="PROSITE" id="PS50030">
    <property type="entry name" value="UBA"/>
    <property type="match status" value="1"/>
</dbReference>
<dbReference type="Pfam" id="PF12938">
    <property type="entry name" value="M_domain"/>
    <property type="match status" value="1"/>
</dbReference>
<dbReference type="GO" id="GO:0000932">
    <property type="term" value="C:P-body"/>
    <property type="evidence" value="ECO:0007669"/>
    <property type="project" value="TreeGrafter"/>
</dbReference>
<dbReference type="CDD" id="cd14284">
    <property type="entry name" value="UBA_GAWKY"/>
    <property type="match status" value="1"/>
</dbReference>
<dbReference type="OMA" id="GNGMNMG"/>
<feature type="compositionally biased region" description="Polar residues" evidence="3">
    <location>
        <begin position="167"/>
        <end position="176"/>
    </location>
</feature>
<keyword evidence="2" id="KW-0175">Coiled coil</keyword>
<feature type="compositionally biased region" description="Low complexity" evidence="3">
    <location>
        <begin position="135"/>
        <end position="144"/>
    </location>
</feature>
<dbReference type="PANTHER" id="PTHR13020:SF25">
    <property type="entry name" value="PROTEIN GAWKY"/>
    <property type="match status" value="1"/>
</dbReference>
<feature type="compositionally biased region" description="Basic and acidic residues" evidence="3">
    <location>
        <begin position="25"/>
        <end position="105"/>
    </location>
</feature>
<feature type="coiled-coil region" evidence="2">
    <location>
        <begin position="563"/>
        <end position="590"/>
    </location>
</feature>
<dbReference type="InterPro" id="IPR015940">
    <property type="entry name" value="UBA"/>
</dbReference>
<dbReference type="Pfam" id="PF00076">
    <property type="entry name" value="RRM_1"/>
    <property type="match status" value="1"/>
</dbReference>
<dbReference type="STRING" id="136037.A0A067R4R4"/>
<feature type="compositionally biased region" description="Basic and acidic residues" evidence="3">
    <location>
        <begin position="1"/>
        <end position="10"/>
    </location>
</feature>
<dbReference type="InterPro" id="IPR041971">
    <property type="entry name" value="Gawky_UBA"/>
</dbReference>
<dbReference type="FunCoup" id="A0A067R4R4">
    <property type="interactions" value="568"/>
</dbReference>
<dbReference type="InterPro" id="IPR026805">
    <property type="entry name" value="GW182_M_dom"/>
</dbReference>
<protein>
    <submittedName>
        <fullName evidence="5">Trinucleotide repeat-containing gene 6C protein</fullName>
    </submittedName>
</protein>
<keyword evidence="6" id="KW-1185">Reference proteome</keyword>
<proteinExistence type="predicted"/>
<dbReference type="Proteomes" id="UP000027135">
    <property type="component" value="Unassembled WGS sequence"/>
</dbReference>
<dbReference type="GO" id="GO:0005654">
    <property type="term" value="C:nucleoplasm"/>
    <property type="evidence" value="ECO:0007669"/>
    <property type="project" value="TreeGrafter"/>
</dbReference>
<dbReference type="InterPro" id="IPR035979">
    <property type="entry name" value="RBD_domain_sf"/>
</dbReference>
<feature type="compositionally biased region" description="Gly residues" evidence="3">
    <location>
        <begin position="872"/>
        <end position="907"/>
    </location>
</feature>
<dbReference type="Gene3D" id="3.30.70.330">
    <property type="match status" value="1"/>
</dbReference>
<evidence type="ECO:0000256" key="1">
    <source>
        <dbReference type="ARBA" id="ARBA00022884"/>
    </source>
</evidence>
<dbReference type="GO" id="GO:0035278">
    <property type="term" value="P:miRNA-mediated gene silencing by inhibition of translation"/>
    <property type="evidence" value="ECO:0007669"/>
    <property type="project" value="InterPro"/>
</dbReference>
<dbReference type="Pfam" id="PF00627">
    <property type="entry name" value="UBA"/>
    <property type="match status" value="1"/>
</dbReference>
<organism evidence="5 6">
    <name type="scientific">Zootermopsis nevadensis</name>
    <name type="common">Dampwood termite</name>
    <dbReference type="NCBI Taxonomy" id="136037"/>
    <lineage>
        <taxon>Eukaryota</taxon>
        <taxon>Metazoa</taxon>
        <taxon>Ecdysozoa</taxon>
        <taxon>Arthropoda</taxon>
        <taxon>Hexapoda</taxon>
        <taxon>Insecta</taxon>
        <taxon>Pterygota</taxon>
        <taxon>Neoptera</taxon>
        <taxon>Polyneoptera</taxon>
        <taxon>Dictyoptera</taxon>
        <taxon>Blattodea</taxon>
        <taxon>Blattoidea</taxon>
        <taxon>Termitoidae</taxon>
        <taxon>Termopsidae</taxon>
        <taxon>Zootermopsis</taxon>
    </lineage>
</organism>
<feature type="region of interest" description="Disordered" evidence="3">
    <location>
        <begin position="822"/>
        <end position="909"/>
    </location>
</feature>
<accession>A0A067R4R4</accession>
<gene>
    <name evidence="5" type="ORF">L798_13187</name>
</gene>
<dbReference type="CDD" id="cd12435">
    <property type="entry name" value="RRM_GW182_like"/>
    <property type="match status" value="1"/>
</dbReference>
<feature type="region of interest" description="Disordered" evidence="3">
    <location>
        <begin position="648"/>
        <end position="759"/>
    </location>
</feature>
<evidence type="ECO:0000259" key="4">
    <source>
        <dbReference type="PROSITE" id="PS50030"/>
    </source>
</evidence>
<dbReference type="SMART" id="SM00165">
    <property type="entry name" value="UBA"/>
    <property type="match status" value="1"/>
</dbReference>
<evidence type="ECO:0000313" key="5">
    <source>
        <dbReference type="EMBL" id="KDR12981.1"/>
    </source>
</evidence>
<name>A0A067R4R4_ZOONE</name>
<feature type="compositionally biased region" description="Polar residues" evidence="3">
    <location>
        <begin position="199"/>
        <end position="209"/>
    </location>
</feature>
<evidence type="ECO:0000256" key="3">
    <source>
        <dbReference type="SAM" id="MobiDB-lite"/>
    </source>
</evidence>
<feature type="compositionally biased region" description="Polar residues" evidence="3">
    <location>
        <begin position="299"/>
        <end position="312"/>
    </location>
</feature>
<dbReference type="InParanoid" id="A0A067R4R4"/>
<feature type="compositionally biased region" description="Polar residues" evidence="3">
    <location>
        <begin position="687"/>
        <end position="698"/>
    </location>
</feature>
<dbReference type="InterPro" id="IPR000504">
    <property type="entry name" value="RRM_dom"/>
</dbReference>
<dbReference type="GO" id="GO:0060213">
    <property type="term" value="P:positive regulation of nuclear-transcribed mRNA poly(A) tail shortening"/>
    <property type="evidence" value="ECO:0007669"/>
    <property type="project" value="TreeGrafter"/>
</dbReference>
<dbReference type="Gene3D" id="1.10.8.10">
    <property type="entry name" value="DNA helicase RuvA subunit, C-terminal domain"/>
    <property type="match status" value="1"/>
</dbReference>
<reference evidence="5 6" key="1">
    <citation type="journal article" date="2014" name="Nat. Commun.">
        <title>Molecular traces of alternative social organization in a termite genome.</title>
        <authorList>
            <person name="Terrapon N."/>
            <person name="Li C."/>
            <person name="Robertson H.M."/>
            <person name="Ji L."/>
            <person name="Meng X."/>
            <person name="Booth W."/>
            <person name="Chen Z."/>
            <person name="Childers C.P."/>
            <person name="Glastad K.M."/>
            <person name="Gokhale K."/>
            <person name="Gowin J."/>
            <person name="Gronenberg W."/>
            <person name="Hermansen R.A."/>
            <person name="Hu H."/>
            <person name="Hunt B.G."/>
            <person name="Huylmans A.K."/>
            <person name="Khalil S.M."/>
            <person name="Mitchell R.D."/>
            <person name="Munoz-Torres M.C."/>
            <person name="Mustard J.A."/>
            <person name="Pan H."/>
            <person name="Reese J.T."/>
            <person name="Scharf M.E."/>
            <person name="Sun F."/>
            <person name="Vogel H."/>
            <person name="Xiao J."/>
            <person name="Yang W."/>
            <person name="Yang Z."/>
            <person name="Yang Z."/>
            <person name="Zhou J."/>
            <person name="Zhu J."/>
            <person name="Brent C.S."/>
            <person name="Elsik C.G."/>
            <person name="Goodisman M.A."/>
            <person name="Liberles D.A."/>
            <person name="Roe R.M."/>
            <person name="Vargo E.L."/>
            <person name="Vilcinskas A."/>
            <person name="Wang J."/>
            <person name="Bornberg-Bauer E."/>
            <person name="Korb J."/>
            <person name="Zhang G."/>
            <person name="Liebig J."/>
        </authorList>
    </citation>
    <scope>NUCLEOTIDE SEQUENCE [LARGE SCALE GENOMIC DNA]</scope>
    <source>
        <tissue evidence="5">Whole organism</tissue>
    </source>
</reference>
<feature type="compositionally biased region" description="Polar residues" evidence="3">
    <location>
        <begin position="1052"/>
        <end position="1062"/>
    </location>
</feature>
<feature type="region of interest" description="Disordered" evidence="3">
    <location>
        <begin position="1007"/>
        <end position="1097"/>
    </location>
</feature>